<organism evidence="3 4">
    <name type="scientific">Egibacter rhizosphaerae</name>
    <dbReference type="NCBI Taxonomy" id="1670831"/>
    <lineage>
        <taxon>Bacteria</taxon>
        <taxon>Bacillati</taxon>
        <taxon>Actinomycetota</taxon>
        <taxon>Nitriliruptoria</taxon>
        <taxon>Egibacterales</taxon>
        <taxon>Egibacteraceae</taxon>
        <taxon>Egibacter</taxon>
    </lineage>
</organism>
<feature type="signal peptide" evidence="2">
    <location>
        <begin position="1"/>
        <end position="29"/>
    </location>
</feature>
<keyword evidence="4" id="KW-1185">Reference proteome</keyword>
<feature type="region of interest" description="Disordered" evidence="1">
    <location>
        <begin position="89"/>
        <end position="114"/>
    </location>
</feature>
<dbReference type="PROSITE" id="PS51257">
    <property type="entry name" value="PROKAR_LIPOPROTEIN"/>
    <property type="match status" value="1"/>
</dbReference>
<feature type="compositionally biased region" description="Acidic residues" evidence="1">
    <location>
        <begin position="97"/>
        <end position="113"/>
    </location>
</feature>
<proteinExistence type="predicted"/>
<accession>A0A411YIL4</accession>
<sequence>MRYASWLLLLAGSVLLLVGCAADDPVASAAEGMCEAIDAEPSDELAFEEYERSMARERRGGLDEDELRDAVEDRCARAVFAITEAAELAEAKADESDARDEPEEGDEEPDDEPVDLREIAWAEQQWRTDCAESGNVTTVSLTPVPEEEGRYWHNPDPDNGPGAGMTYTVEVDSVVYGDVTGDGIDDAVFASQCFLGNDFDFRIEVWSHDEQGEPALLAPVLTYTKWDGVVEDFDAEDDRLRIHTSEPAPDEQQPHLNGYAVEVVTDWHFDGTAWVAEEVSRTDTTPEPEPAPEPAPDTTLTACEQLGFPESDDEEWCAQTIRDMEECQREIDSDPNWVPYDGALYENLVTGEITTCDI</sequence>
<dbReference type="EMBL" id="CP036402">
    <property type="protein sequence ID" value="QBI21037.1"/>
    <property type="molecule type" value="Genomic_DNA"/>
</dbReference>
<evidence type="ECO:0000313" key="4">
    <source>
        <dbReference type="Proteomes" id="UP000291469"/>
    </source>
</evidence>
<dbReference type="KEGG" id="erz:ER308_16630"/>
<evidence type="ECO:0000313" key="3">
    <source>
        <dbReference type="EMBL" id="QBI21037.1"/>
    </source>
</evidence>
<dbReference type="OrthoDB" id="10017948at2"/>
<reference evidence="3 4" key="1">
    <citation type="submission" date="2019-01" db="EMBL/GenBank/DDBJ databases">
        <title>Egibacter rhizosphaerae EGI 80759T.</title>
        <authorList>
            <person name="Chen D.-D."/>
            <person name="Tian Y."/>
            <person name="Jiao J.-Y."/>
            <person name="Zhang X.-T."/>
            <person name="Zhang Y.-G."/>
            <person name="Zhang Y."/>
            <person name="Xiao M."/>
            <person name="Shu W.-S."/>
            <person name="Li W.-J."/>
        </authorList>
    </citation>
    <scope>NUCLEOTIDE SEQUENCE [LARGE SCALE GENOMIC DNA]</scope>
    <source>
        <strain evidence="3 4">EGI 80759</strain>
    </source>
</reference>
<name>A0A411YIL4_9ACTN</name>
<dbReference type="RefSeq" id="WP_131156030.1">
    <property type="nucleotide sequence ID" value="NZ_CP036402.1"/>
</dbReference>
<protein>
    <submittedName>
        <fullName evidence="3">Uncharacterized protein</fullName>
    </submittedName>
</protein>
<evidence type="ECO:0000256" key="2">
    <source>
        <dbReference type="SAM" id="SignalP"/>
    </source>
</evidence>
<evidence type="ECO:0000256" key="1">
    <source>
        <dbReference type="SAM" id="MobiDB-lite"/>
    </source>
</evidence>
<keyword evidence="2" id="KW-0732">Signal</keyword>
<gene>
    <name evidence="3" type="ORF">ER308_16630</name>
</gene>
<feature type="region of interest" description="Disordered" evidence="1">
    <location>
        <begin position="279"/>
        <end position="298"/>
    </location>
</feature>
<feature type="chain" id="PRO_5019432363" evidence="2">
    <location>
        <begin position="30"/>
        <end position="358"/>
    </location>
</feature>
<dbReference type="Proteomes" id="UP000291469">
    <property type="component" value="Chromosome"/>
</dbReference>
<dbReference type="AlphaFoldDB" id="A0A411YIL4"/>